<evidence type="ECO:0000259" key="2">
    <source>
        <dbReference type="SMART" id="SM00859"/>
    </source>
</evidence>
<feature type="transmembrane region" description="Helical" evidence="1">
    <location>
        <begin position="129"/>
        <end position="148"/>
    </location>
</feature>
<dbReference type="InterPro" id="IPR016040">
    <property type="entry name" value="NAD(P)-bd_dom"/>
</dbReference>
<dbReference type="InterPro" id="IPR036291">
    <property type="entry name" value="NAD(P)-bd_dom_sf"/>
</dbReference>
<dbReference type="Proteomes" id="UP000295124">
    <property type="component" value="Unassembled WGS sequence"/>
</dbReference>
<keyword evidence="1" id="KW-0472">Membrane</keyword>
<feature type="domain" description="Semialdehyde dehydrogenase NAD-binding" evidence="2">
    <location>
        <begin position="2"/>
        <end position="121"/>
    </location>
</feature>
<dbReference type="Pfam" id="PF13460">
    <property type="entry name" value="NAD_binding_10"/>
    <property type="match status" value="1"/>
</dbReference>
<comment type="caution">
    <text evidence="3">The sequence shown here is derived from an EMBL/GenBank/DDBJ whole genome shotgun (WGS) entry which is preliminary data.</text>
</comment>
<feature type="transmembrane region" description="Helical" evidence="1">
    <location>
        <begin position="95"/>
        <end position="117"/>
    </location>
</feature>
<dbReference type="EMBL" id="SMKX01000052">
    <property type="protein sequence ID" value="TDD58433.1"/>
    <property type="molecule type" value="Genomic_DNA"/>
</dbReference>
<organism evidence="3 4">
    <name type="scientific">Kribbella antibiotica</name>
    <dbReference type="NCBI Taxonomy" id="190195"/>
    <lineage>
        <taxon>Bacteria</taxon>
        <taxon>Bacillati</taxon>
        <taxon>Actinomycetota</taxon>
        <taxon>Actinomycetes</taxon>
        <taxon>Propionibacteriales</taxon>
        <taxon>Kribbellaceae</taxon>
        <taxon>Kribbella</taxon>
    </lineage>
</organism>
<evidence type="ECO:0000313" key="4">
    <source>
        <dbReference type="Proteomes" id="UP000295124"/>
    </source>
</evidence>
<gene>
    <name evidence="3" type="ORF">E1263_19140</name>
</gene>
<dbReference type="GO" id="GO:0016620">
    <property type="term" value="F:oxidoreductase activity, acting on the aldehyde or oxo group of donors, NAD or NADP as acceptor"/>
    <property type="evidence" value="ECO:0007669"/>
    <property type="project" value="InterPro"/>
</dbReference>
<dbReference type="SUPFAM" id="SSF51735">
    <property type="entry name" value="NAD(P)-binding Rossmann-fold domains"/>
    <property type="match status" value="1"/>
</dbReference>
<keyword evidence="4" id="KW-1185">Reference proteome</keyword>
<dbReference type="OrthoDB" id="9801773at2"/>
<dbReference type="GO" id="GO:0051287">
    <property type="term" value="F:NAD binding"/>
    <property type="evidence" value="ECO:0007669"/>
    <property type="project" value="InterPro"/>
</dbReference>
<dbReference type="PANTHER" id="PTHR43355">
    <property type="entry name" value="FLAVIN REDUCTASE (NADPH)"/>
    <property type="match status" value="1"/>
</dbReference>
<name>A0A4R4ZIL6_9ACTN</name>
<dbReference type="PANTHER" id="PTHR43355:SF2">
    <property type="entry name" value="FLAVIN REDUCTASE (NADPH)"/>
    <property type="match status" value="1"/>
</dbReference>
<reference evidence="3 4" key="1">
    <citation type="submission" date="2019-03" db="EMBL/GenBank/DDBJ databases">
        <title>Draft genome sequences of novel Actinobacteria.</title>
        <authorList>
            <person name="Sahin N."/>
            <person name="Ay H."/>
            <person name="Saygin H."/>
        </authorList>
    </citation>
    <scope>NUCLEOTIDE SEQUENCE [LARGE SCALE GENOMIC DNA]</scope>
    <source>
        <strain evidence="3 4">JCM 13523</strain>
    </source>
</reference>
<dbReference type="AlphaFoldDB" id="A0A4R4ZIL6"/>
<evidence type="ECO:0000256" key="1">
    <source>
        <dbReference type="SAM" id="Phobius"/>
    </source>
</evidence>
<dbReference type="RefSeq" id="WP_132169197.1">
    <property type="nucleotide sequence ID" value="NZ_SMKX01000052.1"/>
</dbReference>
<dbReference type="InterPro" id="IPR051606">
    <property type="entry name" value="Polyketide_Oxido-like"/>
</dbReference>
<keyword evidence="1" id="KW-0812">Transmembrane</keyword>
<proteinExistence type="predicted"/>
<protein>
    <submittedName>
        <fullName evidence="3">NAD-dependent epimerase/dehydratase family protein</fullName>
    </submittedName>
</protein>
<dbReference type="InterPro" id="IPR000534">
    <property type="entry name" value="Semialdehyde_DH_NAD-bd"/>
</dbReference>
<accession>A0A4R4ZIL6</accession>
<keyword evidence="1" id="KW-1133">Transmembrane helix</keyword>
<evidence type="ECO:0000313" key="3">
    <source>
        <dbReference type="EMBL" id="TDD58433.1"/>
    </source>
</evidence>
<dbReference type="Gene3D" id="3.40.50.720">
    <property type="entry name" value="NAD(P)-binding Rossmann-like Domain"/>
    <property type="match status" value="1"/>
</dbReference>
<sequence>MKIAVLGATGQTGRLLVARAVERGHEVTALVRRPAAAPWSGGVHVVQSDVAVPESVLDALAGVDVVLSGLGVAKGQDPQILSNGAELVVKSGKRVIWLGALAAGATAGALGPVNGWLLSKVLDDWEAKAVADTAVLAAGGTVVAAGMLTNKPYQGNGRLVEVPGFRRLLPPRSPRAGIAALMVAEAERAEFTSRAAVALFG</sequence>
<dbReference type="GO" id="GO:0016646">
    <property type="term" value="F:oxidoreductase activity, acting on the CH-NH group of donors, NAD or NADP as acceptor"/>
    <property type="evidence" value="ECO:0007669"/>
    <property type="project" value="TreeGrafter"/>
</dbReference>
<dbReference type="SMART" id="SM00859">
    <property type="entry name" value="Semialdhyde_dh"/>
    <property type="match status" value="1"/>
</dbReference>